<feature type="chain" id="PRO_5034627354" description="L,D-TPase catalytic domain-containing protein" evidence="11">
    <location>
        <begin position="29"/>
        <end position="353"/>
    </location>
</feature>
<dbReference type="AlphaFoldDB" id="A0A8H8WQ82"/>
<feature type="compositionally biased region" description="Low complexity" evidence="10">
    <location>
        <begin position="160"/>
        <end position="174"/>
    </location>
</feature>
<dbReference type="GO" id="GO:0005576">
    <property type="term" value="C:extracellular region"/>
    <property type="evidence" value="ECO:0007669"/>
    <property type="project" value="TreeGrafter"/>
</dbReference>
<feature type="active site" description="Proton donor/acceptor" evidence="9">
    <location>
        <position position="313"/>
    </location>
</feature>
<dbReference type="SUPFAM" id="SSF141523">
    <property type="entry name" value="L,D-transpeptidase catalytic domain-like"/>
    <property type="match status" value="1"/>
</dbReference>
<keyword evidence="5" id="KW-0378">Hydrolase</keyword>
<feature type="domain" description="L,D-TPase catalytic" evidence="12">
    <location>
        <begin position="224"/>
        <end position="353"/>
    </location>
</feature>
<comment type="pathway">
    <text evidence="1 9">Cell wall biogenesis; peptidoglycan biosynthesis.</text>
</comment>
<feature type="region of interest" description="Disordered" evidence="10">
    <location>
        <begin position="160"/>
        <end position="188"/>
    </location>
</feature>
<dbReference type="InterPro" id="IPR038063">
    <property type="entry name" value="Transpep_catalytic_dom"/>
</dbReference>
<dbReference type="GO" id="GO:0071972">
    <property type="term" value="F:peptidoglycan L,D-transpeptidase activity"/>
    <property type="evidence" value="ECO:0007669"/>
    <property type="project" value="TreeGrafter"/>
</dbReference>
<organism evidence="13 14">
    <name type="scientific">Methylobacterium indicum</name>
    <dbReference type="NCBI Taxonomy" id="1775910"/>
    <lineage>
        <taxon>Bacteria</taxon>
        <taxon>Pseudomonadati</taxon>
        <taxon>Pseudomonadota</taxon>
        <taxon>Alphaproteobacteria</taxon>
        <taxon>Hyphomicrobiales</taxon>
        <taxon>Methylobacteriaceae</taxon>
        <taxon>Methylobacterium</taxon>
    </lineage>
</organism>
<evidence type="ECO:0000256" key="1">
    <source>
        <dbReference type="ARBA" id="ARBA00004752"/>
    </source>
</evidence>
<keyword evidence="8 9" id="KW-0961">Cell wall biogenesis/degradation</keyword>
<name>A0A8H8WQ82_9HYPH</name>
<dbReference type="Pfam" id="PF03734">
    <property type="entry name" value="YkuD"/>
    <property type="match status" value="1"/>
</dbReference>
<reference evidence="13" key="1">
    <citation type="submission" date="2020-11" db="EMBL/GenBank/DDBJ databases">
        <title>Complete genome sequence of a novel pathogenic Methylobacterium strain isolated from rice in Vietnam.</title>
        <authorList>
            <person name="Lai K."/>
            <person name="Okazaki S."/>
            <person name="Higashi K."/>
            <person name="Mori H."/>
            <person name="Toyoda A."/>
            <person name="Kurokawa K."/>
        </authorList>
    </citation>
    <scope>NUCLEOTIDE SEQUENCE</scope>
    <source>
        <strain evidence="13">VL1</strain>
    </source>
</reference>
<gene>
    <name evidence="13" type="ORF">mvi_07850</name>
</gene>
<dbReference type="InterPro" id="IPR050979">
    <property type="entry name" value="LD-transpeptidase"/>
</dbReference>
<keyword evidence="7 9" id="KW-0573">Peptidoglycan synthesis</keyword>
<dbReference type="EMBL" id="AP024145">
    <property type="protein sequence ID" value="BCM82324.1"/>
    <property type="molecule type" value="Genomic_DNA"/>
</dbReference>
<dbReference type="GO" id="GO:0018104">
    <property type="term" value="P:peptidoglycan-protein cross-linking"/>
    <property type="evidence" value="ECO:0007669"/>
    <property type="project" value="TreeGrafter"/>
</dbReference>
<dbReference type="GO" id="GO:0008360">
    <property type="term" value="P:regulation of cell shape"/>
    <property type="evidence" value="ECO:0007669"/>
    <property type="project" value="UniProtKB-UniRule"/>
</dbReference>
<keyword evidence="11" id="KW-0732">Signal</keyword>
<dbReference type="PANTHER" id="PTHR30582:SF24">
    <property type="entry name" value="L,D-TRANSPEPTIDASE ERFK_SRFK-RELATED"/>
    <property type="match status" value="1"/>
</dbReference>
<evidence type="ECO:0000256" key="4">
    <source>
        <dbReference type="ARBA" id="ARBA00022679"/>
    </source>
</evidence>
<accession>A0A8H8WQ82</accession>
<dbReference type="UniPathway" id="UPA00219"/>
<keyword evidence="4" id="KW-0808">Transferase</keyword>
<feature type="active site" description="Nucleophile" evidence="9">
    <location>
        <position position="329"/>
    </location>
</feature>
<evidence type="ECO:0000256" key="10">
    <source>
        <dbReference type="SAM" id="MobiDB-lite"/>
    </source>
</evidence>
<dbReference type="PANTHER" id="PTHR30582">
    <property type="entry name" value="L,D-TRANSPEPTIDASE"/>
    <property type="match status" value="1"/>
</dbReference>
<evidence type="ECO:0000256" key="7">
    <source>
        <dbReference type="ARBA" id="ARBA00022984"/>
    </source>
</evidence>
<dbReference type="KEGG" id="mind:mvi_07850"/>
<dbReference type="InterPro" id="IPR005490">
    <property type="entry name" value="LD_TPept_cat_dom"/>
</dbReference>
<evidence type="ECO:0000256" key="9">
    <source>
        <dbReference type="PROSITE-ProRule" id="PRU01373"/>
    </source>
</evidence>
<evidence type="ECO:0000256" key="3">
    <source>
        <dbReference type="ARBA" id="ARBA00022676"/>
    </source>
</evidence>
<protein>
    <recommendedName>
        <fullName evidence="12">L,D-TPase catalytic domain-containing protein</fullName>
    </recommendedName>
</protein>
<evidence type="ECO:0000256" key="6">
    <source>
        <dbReference type="ARBA" id="ARBA00022960"/>
    </source>
</evidence>
<evidence type="ECO:0000256" key="8">
    <source>
        <dbReference type="ARBA" id="ARBA00023316"/>
    </source>
</evidence>
<dbReference type="Proteomes" id="UP000663508">
    <property type="component" value="Chromosome"/>
</dbReference>
<keyword evidence="3" id="KW-0328">Glycosyltransferase</keyword>
<evidence type="ECO:0000256" key="2">
    <source>
        <dbReference type="ARBA" id="ARBA00005992"/>
    </source>
</evidence>
<evidence type="ECO:0000313" key="14">
    <source>
        <dbReference type="Proteomes" id="UP000663508"/>
    </source>
</evidence>
<evidence type="ECO:0000256" key="11">
    <source>
        <dbReference type="SAM" id="SignalP"/>
    </source>
</evidence>
<evidence type="ECO:0000259" key="12">
    <source>
        <dbReference type="PROSITE" id="PS52029"/>
    </source>
</evidence>
<evidence type="ECO:0000256" key="5">
    <source>
        <dbReference type="ARBA" id="ARBA00022801"/>
    </source>
</evidence>
<dbReference type="FunFam" id="2.40.440.10:FF:000002">
    <property type="entry name" value="L,D-transpeptidase ErfK/SrfK"/>
    <property type="match status" value="1"/>
</dbReference>
<dbReference type="CDD" id="cd16913">
    <property type="entry name" value="YkuD_like"/>
    <property type="match status" value="1"/>
</dbReference>
<proteinExistence type="inferred from homology"/>
<sequence length="353" mass="37122">MVMRGMVRAGTVAAGLGMMALGIGPALAQGTTGYGGGFIEYLMTGQDPGAVARPLRAAPVAPDGTILDGRGYGQARYGQAGYGQAAYGQAGYATRPGAYAGEAYGQRPAYARTAGYAAGTSGAQVGYALAGYAPVEPGAVLHSGDPVPVRAYAPPPAYAPQQAYAPQAPASRPPMQQAYAPDPFEAPGTRRAALPEAREEGIGRAMDPRFQRQEVAYDGGQRPGTIVIDTPSRFLYLVQPGGRALRYGIGVGRPGFAWSGMKTVSAKREWPDWTPPAEMLRRRPDLPRHMAGGPANPLGARALYLGSSLYRIHGTNEPHTIGQSVSSGCIRMMNEDVMDLYERVPVGARVQVI</sequence>
<evidence type="ECO:0000313" key="13">
    <source>
        <dbReference type="EMBL" id="BCM82324.1"/>
    </source>
</evidence>
<dbReference type="GO" id="GO:0016757">
    <property type="term" value="F:glycosyltransferase activity"/>
    <property type="evidence" value="ECO:0007669"/>
    <property type="project" value="UniProtKB-KW"/>
</dbReference>
<comment type="similarity">
    <text evidence="2">Belongs to the YkuD family.</text>
</comment>
<dbReference type="GO" id="GO:0071555">
    <property type="term" value="P:cell wall organization"/>
    <property type="evidence" value="ECO:0007669"/>
    <property type="project" value="UniProtKB-UniRule"/>
</dbReference>
<feature type="signal peptide" evidence="11">
    <location>
        <begin position="1"/>
        <end position="28"/>
    </location>
</feature>
<dbReference type="Gene3D" id="2.40.440.10">
    <property type="entry name" value="L,D-transpeptidase catalytic domain-like"/>
    <property type="match status" value="1"/>
</dbReference>
<dbReference type="PROSITE" id="PS52029">
    <property type="entry name" value="LD_TPASE"/>
    <property type="match status" value="1"/>
</dbReference>
<keyword evidence="6 9" id="KW-0133">Cell shape</keyword>